<dbReference type="Pfam" id="PF13545">
    <property type="entry name" value="HTH_Crp_2"/>
    <property type="match status" value="1"/>
</dbReference>
<dbReference type="SMART" id="SM00419">
    <property type="entry name" value="HTH_CRP"/>
    <property type="match status" value="1"/>
</dbReference>
<keyword evidence="3" id="KW-0804">Transcription</keyword>
<dbReference type="GO" id="GO:0005829">
    <property type="term" value="C:cytosol"/>
    <property type="evidence" value="ECO:0007669"/>
    <property type="project" value="TreeGrafter"/>
</dbReference>
<dbReference type="GO" id="GO:0003700">
    <property type="term" value="F:DNA-binding transcription factor activity"/>
    <property type="evidence" value="ECO:0007669"/>
    <property type="project" value="InterPro"/>
</dbReference>
<dbReference type="GO" id="GO:0003677">
    <property type="term" value="F:DNA binding"/>
    <property type="evidence" value="ECO:0007669"/>
    <property type="project" value="UniProtKB-KW"/>
</dbReference>
<sequence length="214" mass="24084">MSKPSPAQTAMPNHSPAMERLLEHCQRRHYPRRTTVIQAGTVPDTLYYVLGGSVSVLGENNGHELVLAYLNRGEFFGELGLFEDDPRSATVVTREDTDTAEIPYTRFRELAMRDPEILMLLTRQIAARLRQTSRKVMDLAFVDVTGRIAHTLLDLAQQPDAMTHPDGMQLRITRQELARIVGCSREMAGRVLKELEERGLISAHGKTIVVYGTR</sequence>
<evidence type="ECO:0000256" key="3">
    <source>
        <dbReference type="ARBA" id="ARBA00023163"/>
    </source>
</evidence>
<dbReference type="EMBL" id="MUZR01000055">
    <property type="protein sequence ID" value="OOC09248.1"/>
    <property type="molecule type" value="Genomic_DNA"/>
</dbReference>
<dbReference type="PROSITE" id="PS51063">
    <property type="entry name" value="HTH_CRP_2"/>
    <property type="match status" value="1"/>
</dbReference>
<dbReference type="PROSITE" id="PS00042">
    <property type="entry name" value="HTH_CRP_1"/>
    <property type="match status" value="1"/>
</dbReference>
<dbReference type="PRINTS" id="PR00034">
    <property type="entry name" value="HTHCRP"/>
</dbReference>
<dbReference type="InterPro" id="IPR018488">
    <property type="entry name" value="cNMP-bd_CS"/>
</dbReference>
<dbReference type="Gene3D" id="1.10.10.10">
    <property type="entry name" value="Winged helix-like DNA-binding domain superfamily/Winged helix DNA-binding domain"/>
    <property type="match status" value="1"/>
</dbReference>
<dbReference type="NCBIfam" id="NF008732">
    <property type="entry name" value="PRK11753.1"/>
    <property type="match status" value="1"/>
</dbReference>
<dbReference type="InterPro" id="IPR018490">
    <property type="entry name" value="cNMP-bd_dom_sf"/>
</dbReference>
<dbReference type="InterPro" id="IPR014710">
    <property type="entry name" value="RmlC-like_jellyroll"/>
</dbReference>
<dbReference type="CDD" id="cd00092">
    <property type="entry name" value="HTH_CRP"/>
    <property type="match status" value="1"/>
</dbReference>
<keyword evidence="2" id="KW-0238">DNA-binding</keyword>
<dbReference type="AlphaFoldDB" id="A0A1V2ZVV6"/>
<dbReference type="Gene3D" id="2.60.120.10">
    <property type="entry name" value="Jelly Rolls"/>
    <property type="match status" value="1"/>
</dbReference>
<dbReference type="Proteomes" id="UP000189177">
    <property type="component" value="Unassembled WGS sequence"/>
</dbReference>
<dbReference type="SMART" id="SM00100">
    <property type="entry name" value="cNMP"/>
    <property type="match status" value="1"/>
</dbReference>
<dbReference type="InterPro" id="IPR036390">
    <property type="entry name" value="WH_DNA-bd_sf"/>
</dbReference>
<evidence type="ECO:0000256" key="1">
    <source>
        <dbReference type="ARBA" id="ARBA00023015"/>
    </source>
</evidence>
<evidence type="ECO:0000313" key="7">
    <source>
        <dbReference type="Proteomes" id="UP000189177"/>
    </source>
</evidence>
<dbReference type="InterPro" id="IPR036388">
    <property type="entry name" value="WH-like_DNA-bd_sf"/>
</dbReference>
<dbReference type="STRING" id="252474.B1A74_11880"/>
<keyword evidence="7" id="KW-1185">Reference proteome</keyword>
<accession>A0A1V2ZVV6</accession>
<dbReference type="InterPro" id="IPR012318">
    <property type="entry name" value="HTH_CRP"/>
</dbReference>
<dbReference type="PROSITE" id="PS00889">
    <property type="entry name" value="CNMP_BINDING_2"/>
    <property type="match status" value="1"/>
</dbReference>
<organism evidence="6 7">
    <name type="scientific">Thioalkalivibrio halophilus</name>
    <dbReference type="NCBI Taxonomy" id="252474"/>
    <lineage>
        <taxon>Bacteria</taxon>
        <taxon>Pseudomonadati</taxon>
        <taxon>Pseudomonadota</taxon>
        <taxon>Gammaproteobacteria</taxon>
        <taxon>Chromatiales</taxon>
        <taxon>Ectothiorhodospiraceae</taxon>
        <taxon>Thioalkalivibrio</taxon>
    </lineage>
</organism>
<feature type="domain" description="Cyclic nucleotide-binding" evidence="4">
    <location>
        <begin position="18"/>
        <end position="128"/>
    </location>
</feature>
<feature type="domain" description="HTH crp-type" evidence="5">
    <location>
        <begin position="142"/>
        <end position="214"/>
    </location>
</feature>
<dbReference type="SUPFAM" id="SSF51206">
    <property type="entry name" value="cAMP-binding domain-like"/>
    <property type="match status" value="1"/>
</dbReference>
<dbReference type="SUPFAM" id="SSF46785">
    <property type="entry name" value="Winged helix' DNA-binding domain"/>
    <property type="match status" value="1"/>
</dbReference>
<dbReference type="PROSITE" id="PS50042">
    <property type="entry name" value="CNMP_BINDING_3"/>
    <property type="match status" value="1"/>
</dbReference>
<dbReference type="InterPro" id="IPR000595">
    <property type="entry name" value="cNMP-bd_dom"/>
</dbReference>
<protein>
    <submittedName>
        <fullName evidence="6">Transcriptional regulator Crp</fullName>
    </submittedName>
</protein>
<gene>
    <name evidence="6" type="ORF">B1A74_11880</name>
</gene>
<keyword evidence="1" id="KW-0805">Transcription regulation</keyword>
<dbReference type="InterPro" id="IPR050397">
    <property type="entry name" value="Env_Response_Regulators"/>
</dbReference>
<dbReference type="InterPro" id="IPR018335">
    <property type="entry name" value="Tscrpt_reg_HTH_Crp-type_CS"/>
</dbReference>
<evidence type="ECO:0000256" key="2">
    <source>
        <dbReference type="ARBA" id="ARBA00023125"/>
    </source>
</evidence>
<evidence type="ECO:0000259" key="5">
    <source>
        <dbReference type="PROSITE" id="PS51063"/>
    </source>
</evidence>
<dbReference type="CDD" id="cd00038">
    <property type="entry name" value="CAP_ED"/>
    <property type="match status" value="1"/>
</dbReference>
<dbReference type="Pfam" id="PF00027">
    <property type="entry name" value="cNMP_binding"/>
    <property type="match status" value="1"/>
</dbReference>
<evidence type="ECO:0000259" key="4">
    <source>
        <dbReference type="PROSITE" id="PS50042"/>
    </source>
</evidence>
<reference evidence="6 7" key="1">
    <citation type="submission" date="2017-02" db="EMBL/GenBank/DDBJ databases">
        <title>Genomic diversity within the haloalkaliphilic genus Thioalkalivibrio.</title>
        <authorList>
            <person name="Ahn A.-C."/>
            <person name="Meier-Kolthoff J."/>
            <person name="Overmars L."/>
            <person name="Richter M."/>
            <person name="Woyke T."/>
            <person name="Sorokin D.Y."/>
            <person name="Muyzer G."/>
        </authorList>
    </citation>
    <scope>NUCLEOTIDE SEQUENCE [LARGE SCALE GENOMIC DNA]</scope>
    <source>
        <strain evidence="6 7">HL17</strain>
    </source>
</reference>
<proteinExistence type="predicted"/>
<evidence type="ECO:0000313" key="6">
    <source>
        <dbReference type="EMBL" id="OOC09248.1"/>
    </source>
</evidence>
<dbReference type="FunFam" id="1.10.10.10:FF:000006">
    <property type="entry name" value="cAMP-activated global transcriptional regulator CRP"/>
    <property type="match status" value="1"/>
</dbReference>
<dbReference type="PANTHER" id="PTHR24567:SF68">
    <property type="entry name" value="DNA-BINDING TRANSCRIPTIONAL DUAL REGULATOR CRP"/>
    <property type="match status" value="1"/>
</dbReference>
<dbReference type="PANTHER" id="PTHR24567">
    <property type="entry name" value="CRP FAMILY TRANSCRIPTIONAL REGULATORY PROTEIN"/>
    <property type="match status" value="1"/>
</dbReference>
<name>A0A1V2ZVV6_9GAMM</name>
<comment type="caution">
    <text evidence="6">The sequence shown here is derived from an EMBL/GenBank/DDBJ whole genome shotgun (WGS) entry which is preliminary data.</text>
</comment>